<evidence type="ECO:0000313" key="2">
    <source>
        <dbReference type="Proteomes" id="UP000313359"/>
    </source>
</evidence>
<name>A0A5C2RZI9_9APHY</name>
<accession>A0A5C2RZI9</accession>
<dbReference type="InterPro" id="IPR032675">
    <property type="entry name" value="LRR_dom_sf"/>
</dbReference>
<dbReference type="OrthoDB" id="2755760at2759"/>
<gene>
    <name evidence="1" type="ORF">L227DRAFT_614609</name>
</gene>
<evidence type="ECO:0000313" key="1">
    <source>
        <dbReference type="EMBL" id="RPD56477.1"/>
    </source>
</evidence>
<evidence type="ECO:0008006" key="3">
    <source>
        <dbReference type="Google" id="ProtNLM"/>
    </source>
</evidence>
<dbReference type="AlphaFoldDB" id="A0A5C2RZI9"/>
<proteinExistence type="predicted"/>
<protein>
    <recommendedName>
        <fullName evidence="3">F-box domain-containing protein</fullName>
    </recommendedName>
</protein>
<reference evidence="1" key="1">
    <citation type="journal article" date="2018" name="Genome Biol. Evol.">
        <title>Genomics and development of Lentinus tigrinus, a white-rot wood-decaying mushroom with dimorphic fruiting bodies.</title>
        <authorList>
            <person name="Wu B."/>
            <person name="Xu Z."/>
            <person name="Knudson A."/>
            <person name="Carlson A."/>
            <person name="Chen N."/>
            <person name="Kovaka S."/>
            <person name="LaButti K."/>
            <person name="Lipzen A."/>
            <person name="Pennachio C."/>
            <person name="Riley R."/>
            <person name="Schakwitz W."/>
            <person name="Umezawa K."/>
            <person name="Ohm R.A."/>
            <person name="Grigoriev I.V."/>
            <person name="Nagy L.G."/>
            <person name="Gibbons J."/>
            <person name="Hibbett D."/>
        </authorList>
    </citation>
    <scope>NUCLEOTIDE SEQUENCE [LARGE SCALE GENOMIC DNA]</scope>
    <source>
        <strain evidence="1">ALCF2SS1-6</strain>
    </source>
</reference>
<dbReference type="EMBL" id="ML122288">
    <property type="protein sequence ID" value="RPD56477.1"/>
    <property type="molecule type" value="Genomic_DNA"/>
</dbReference>
<sequence length="507" mass="58128">MPASSEPLLNYDILLEVAYLADRRTCASLMLTCKALNKAAAKSILRPLSGRITLWTDRDVALLLRFLHADPSRFQYVREIDISLELMSPYTNDDVERLLDGLRRMERLDTLGILHAEITLESSVFFDGVARLTKIRQLELQGAEDFACGLLSQMQADLVSIHVDWLPRDSDDDFYDYRYHPVPLLAKWTATLEELTWEWYTYPTALPEFTQVYPKLRRLSFLSDSFPHIAPFIRAYPNLVRFTVRTQCNIDDGIDPDSLTQQLRDRRAVNIQSQRDQGGGKTVTWTHLEELVGSVIDLYALGLTCRIQRVHIDDSVSSHWDLEFPVYEFLPAVLEYAQPRHLKVQGDSMLLIHPSHGLTTLLRSGSCAEHLESLVLDFNFPDEDSDIVTALSDLADSLRRLPLRRLRLRLRITILDRSDSTPSRYHEMPEPQEAVAFISTIENLDLEAYVRDLVDALPSLEDAVVCAKGEQEDEDANECLVTRTAEVVRVRRLGPEYADREMYEWSD</sequence>
<dbReference type="Gene3D" id="3.80.10.10">
    <property type="entry name" value="Ribonuclease Inhibitor"/>
    <property type="match status" value="1"/>
</dbReference>
<dbReference type="Proteomes" id="UP000313359">
    <property type="component" value="Unassembled WGS sequence"/>
</dbReference>
<keyword evidence="2" id="KW-1185">Reference proteome</keyword>
<organism evidence="1 2">
    <name type="scientific">Lentinus tigrinus ALCF2SS1-6</name>
    <dbReference type="NCBI Taxonomy" id="1328759"/>
    <lineage>
        <taxon>Eukaryota</taxon>
        <taxon>Fungi</taxon>
        <taxon>Dikarya</taxon>
        <taxon>Basidiomycota</taxon>
        <taxon>Agaricomycotina</taxon>
        <taxon>Agaricomycetes</taxon>
        <taxon>Polyporales</taxon>
        <taxon>Polyporaceae</taxon>
        <taxon>Lentinus</taxon>
    </lineage>
</organism>